<reference evidence="2 3" key="1">
    <citation type="journal article" date="2013" name="Genome Announc.">
        <title>Draft Genome Sequence of the Hydrogen- and Ethanol-Producing Bacterium Clostridium intestinale Strain URNW.</title>
        <authorList>
            <person name="Lal S."/>
            <person name="Ramachandran U."/>
            <person name="Zhang X."/>
            <person name="Sparling R."/>
            <person name="Levin D.B."/>
        </authorList>
    </citation>
    <scope>NUCLEOTIDE SEQUENCE [LARGE SCALE GENOMIC DNA]</scope>
    <source>
        <strain evidence="2 3">URNW</strain>
    </source>
</reference>
<protein>
    <submittedName>
        <fullName evidence="2">ChW-repeat-containing protein</fullName>
    </submittedName>
</protein>
<dbReference type="AlphaFoldDB" id="U2NSF8"/>
<dbReference type="OrthoDB" id="1905896at2"/>
<dbReference type="eggNOG" id="COG0860">
    <property type="taxonomic scope" value="Bacteria"/>
</dbReference>
<evidence type="ECO:0000259" key="1">
    <source>
        <dbReference type="SMART" id="SM00646"/>
    </source>
</evidence>
<dbReference type="RefSeq" id="WP_021800575.1">
    <property type="nucleotide sequence ID" value="NZ_KI273145.1"/>
</dbReference>
<organism evidence="2 3">
    <name type="scientific">Clostridium intestinale URNW</name>
    <dbReference type="NCBI Taxonomy" id="1294142"/>
    <lineage>
        <taxon>Bacteria</taxon>
        <taxon>Bacillati</taxon>
        <taxon>Bacillota</taxon>
        <taxon>Clostridia</taxon>
        <taxon>Eubacteriales</taxon>
        <taxon>Clostridiaceae</taxon>
        <taxon>Clostridium</taxon>
    </lineage>
</organism>
<dbReference type="Gene3D" id="3.40.630.40">
    <property type="entry name" value="Zn-dependent exopeptidases"/>
    <property type="match status" value="1"/>
</dbReference>
<dbReference type="HOGENOM" id="CLU_582291_0_0_9"/>
<dbReference type="STRING" id="1294142.CINTURNW_0522"/>
<keyword evidence="3" id="KW-1185">Reference proteome</keyword>
<dbReference type="PANTHER" id="PTHR30032">
    <property type="entry name" value="N-ACETYLMURAMOYL-L-ALANINE AMIDASE-RELATED"/>
    <property type="match status" value="1"/>
</dbReference>
<evidence type="ECO:0000313" key="2">
    <source>
        <dbReference type="EMBL" id="ERK32098.1"/>
    </source>
</evidence>
<gene>
    <name evidence="2" type="ORF">CINTURNW_0522</name>
</gene>
<dbReference type="SMART" id="SM00646">
    <property type="entry name" value="Ami_3"/>
    <property type="match status" value="1"/>
</dbReference>
<dbReference type="PATRIC" id="fig|1294142.3.peg.504"/>
<dbReference type="InterPro" id="IPR006637">
    <property type="entry name" value="ChW"/>
</dbReference>
<feature type="domain" description="MurNAc-LAA" evidence="1">
    <location>
        <begin position="365"/>
        <end position="468"/>
    </location>
</feature>
<evidence type="ECO:0000313" key="3">
    <source>
        <dbReference type="Proteomes" id="UP000016721"/>
    </source>
</evidence>
<dbReference type="SMART" id="SM00728">
    <property type="entry name" value="ChW"/>
    <property type="match status" value="6"/>
</dbReference>
<proteinExistence type="predicted"/>
<accession>U2NSF8</accession>
<comment type="caution">
    <text evidence="2">The sequence shown here is derived from an EMBL/GenBank/DDBJ whole genome shotgun (WGS) entry which is preliminary data.</text>
</comment>
<sequence length="469" mass="52299">MRKLILGVLVVIFMCGISYEKVYATEKYGIEYSSHIQNIGWQNVVNNGEVSGTTGKALRLEAFNIKVSNNLKIRYQAHVQNIGWQNWVDGGTLSGTEGKELRVEALRIELVNPPEGVNIEYQVHVQGIGWMPWVKNGQVAGTTGKSLRIEAFRIKMTSEDNYAVSYRTHVQNIGWQEYKKDGETSGTTGRSLRVEAIQINSNSNIKFSYQTHVQNIGWQNWVNTNEVAGTTGSSLKVEAIRIKAENLESGRSLIYRTHVEGMGWQNWVSAGQISGTVGLNKRVEAIEIKVVSSEEAASLVKAKIAIDIGHNADYDSGAVGIRVEDELTREVGVKVINKLRDKGYTVIETLPSSASSTRDSLDKRTVVANSNEVDLFASIHFNKFNGQAYGTEVYYRLDESKKYATNVLNNIVALGFYNRGIKYNDSYYVLKNTNAPAILIETCFLDSQRDMILYNAENIANKIVQGLTQ</sequence>
<dbReference type="GO" id="GO:0009253">
    <property type="term" value="P:peptidoglycan catabolic process"/>
    <property type="evidence" value="ECO:0007669"/>
    <property type="project" value="InterPro"/>
</dbReference>
<dbReference type="InterPro" id="IPR051922">
    <property type="entry name" value="Bact_Sporulation_Assoc"/>
</dbReference>
<dbReference type="GO" id="GO:0008745">
    <property type="term" value="F:N-acetylmuramoyl-L-alanine amidase activity"/>
    <property type="evidence" value="ECO:0007669"/>
    <property type="project" value="InterPro"/>
</dbReference>
<name>U2NSF8_9CLOT</name>
<dbReference type="CDD" id="cd02696">
    <property type="entry name" value="MurNAc-LAA"/>
    <property type="match status" value="1"/>
</dbReference>
<dbReference type="EMBL" id="APJA01000007">
    <property type="protein sequence ID" value="ERK32098.1"/>
    <property type="molecule type" value="Genomic_DNA"/>
</dbReference>
<dbReference type="SUPFAM" id="SSF53187">
    <property type="entry name" value="Zn-dependent exopeptidases"/>
    <property type="match status" value="1"/>
</dbReference>
<dbReference type="InterPro" id="IPR002508">
    <property type="entry name" value="MurNAc-LAA_cat"/>
</dbReference>
<dbReference type="PANTHER" id="PTHR30032:SF1">
    <property type="entry name" value="N-ACETYLMURAMOYL-L-ALANINE AMIDASE LYTC"/>
    <property type="match status" value="1"/>
</dbReference>
<dbReference type="eggNOG" id="COG3227">
    <property type="taxonomic scope" value="Bacteria"/>
</dbReference>
<dbReference type="Pfam" id="PF01520">
    <property type="entry name" value="Amidase_3"/>
    <property type="match status" value="1"/>
</dbReference>
<dbReference type="Pfam" id="PF07538">
    <property type="entry name" value="ChW"/>
    <property type="match status" value="6"/>
</dbReference>
<dbReference type="Proteomes" id="UP000016721">
    <property type="component" value="Unassembled WGS sequence"/>
</dbReference>